<dbReference type="SUPFAM" id="SSF56553">
    <property type="entry name" value="Insert subdomain of RNA polymerase alpha subunit"/>
    <property type="match status" value="1"/>
</dbReference>
<accession>A0A2H0R2I5</accession>
<evidence type="ECO:0000256" key="9">
    <source>
        <dbReference type="ARBA" id="ARBA00033070"/>
    </source>
</evidence>
<name>A0A2H0R2I5_9BACT</name>
<evidence type="ECO:0000256" key="6">
    <source>
        <dbReference type="ARBA" id="ARBA00022695"/>
    </source>
</evidence>
<dbReference type="Gene3D" id="2.170.120.12">
    <property type="entry name" value="DNA-directed RNA polymerase, insert domain"/>
    <property type="match status" value="1"/>
</dbReference>
<sequence>MTAENFDKNIILPSKPKIVSEENNKAIYEIDGFYPGYGFTIGNSLRRIILSSLPGAAITSIKIDGVSHEFSSIKGVKEDMVMIMLNMKRLRIKMITDEPQILTIKAKGEKIVTGKDIEVPGQVEIINQELIIATLTDKDSELNIEITVEKGLGFVSRDKLGKEKVDIGTIVIDANFTPILKVNYEVENMRVGDRTDFNRLRISIETDGSLTPREALEKSILIMIEQLKAIIGFKEKEDLSIKKIEESSLADKKYNEDSSQKMDPEFLKTRIENLNLGARTLNALSSANIRTIGGLARKKEKDILEIEGLGAKGVAEIKRILGDHGIVLK</sequence>
<reference evidence="13 14" key="1">
    <citation type="submission" date="2017-09" db="EMBL/GenBank/DDBJ databases">
        <title>Depth-based differentiation of microbial function through sediment-hosted aquifers and enrichment of novel symbionts in the deep terrestrial subsurface.</title>
        <authorList>
            <person name="Probst A.J."/>
            <person name="Ladd B."/>
            <person name="Jarett J.K."/>
            <person name="Geller-Mcgrath D.E."/>
            <person name="Sieber C.M."/>
            <person name="Emerson J.B."/>
            <person name="Anantharaman K."/>
            <person name="Thomas B.C."/>
            <person name="Malmstrom R."/>
            <person name="Stieglmeier M."/>
            <person name="Klingl A."/>
            <person name="Woyke T."/>
            <person name="Ryan C.M."/>
            <person name="Banfield J.F."/>
        </authorList>
    </citation>
    <scope>NUCLEOTIDE SEQUENCE [LARGE SCALE GENOMIC DNA]</scope>
    <source>
        <strain evidence="13">CG10_big_fil_rev_8_21_14_0_10_34_34</strain>
    </source>
</reference>
<keyword evidence="4 11" id="KW-0240">DNA-directed RNA polymerase</keyword>
<evidence type="ECO:0000259" key="12">
    <source>
        <dbReference type="SMART" id="SM00662"/>
    </source>
</evidence>
<evidence type="ECO:0000256" key="10">
    <source>
        <dbReference type="ARBA" id="ARBA00048552"/>
    </source>
</evidence>
<dbReference type="SMART" id="SM00662">
    <property type="entry name" value="RPOLD"/>
    <property type="match status" value="1"/>
</dbReference>
<evidence type="ECO:0000256" key="3">
    <source>
        <dbReference type="ARBA" id="ARBA00015972"/>
    </source>
</evidence>
<gene>
    <name evidence="11" type="primary">rpoA</name>
    <name evidence="13" type="ORF">COV33_01780</name>
</gene>
<feature type="region of interest" description="Alpha N-terminal domain (alpha-NTD)" evidence="11">
    <location>
        <begin position="1"/>
        <end position="234"/>
    </location>
</feature>
<dbReference type="EC" id="2.7.7.6" evidence="2 11"/>
<dbReference type="EMBL" id="PCXM01000031">
    <property type="protein sequence ID" value="PIR40055.1"/>
    <property type="molecule type" value="Genomic_DNA"/>
</dbReference>
<dbReference type="HAMAP" id="MF_00059">
    <property type="entry name" value="RNApol_bact_RpoA"/>
    <property type="match status" value="1"/>
</dbReference>
<dbReference type="InterPro" id="IPR011260">
    <property type="entry name" value="RNAP_asu_C"/>
</dbReference>
<evidence type="ECO:0000256" key="11">
    <source>
        <dbReference type="HAMAP-Rule" id="MF_00059"/>
    </source>
</evidence>
<feature type="region of interest" description="Alpha C-terminal domain (alpha-CTD)" evidence="11">
    <location>
        <begin position="262"/>
        <end position="329"/>
    </location>
</feature>
<comment type="similarity">
    <text evidence="1 11">Belongs to the RNA polymerase alpha chain family.</text>
</comment>
<evidence type="ECO:0000256" key="4">
    <source>
        <dbReference type="ARBA" id="ARBA00022478"/>
    </source>
</evidence>
<dbReference type="InterPro" id="IPR036643">
    <property type="entry name" value="RNApol_insert_sf"/>
</dbReference>
<comment type="catalytic activity">
    <reaction evidence="10 11">
        <text>RNA(n) + a ribonucleoside 5'-triphosphate = RNA(n+1) + diphosphate</text>
        <dbReference type="Rhea" id="RHEA:21248"/>
        <dbReference type="Rhea" id="RHEA-COMP:14527"/>
        <dbReference type="Rhea" id="RHEA-COMP:17342"/>
        <dbReference type="ChEBI" id="CHEBI:33019"/>
        <dbReference type="ChEBI" id="CHEBI:61557"/>
        <dbReference type="ChEBI" id="CHEBI:140395"/>
        <dbReference type="EC" id="2.7.7.6"/>
    </reaction>
</comment>
<evidence type="ECO:0000313" key="14">
    <source>
        <dbReference type="Proteomes" id="UP000230828"/>
    </source>
</evidence>
<dbReference type="GO" id="GO:0003899">
    <property type="term" value="F:DNA-directed RNA polymerase activity"/>
    <property type="evidence" value="ECO:0007669"/>
    <property type="project" value="UniProtKB-UniRule"/>
</dbReference>
<dbReference type="NCBIfam" id="NF003519">
    <property type="entry name" value="PRK05182.2-5"/>
    <property type="match status" value="1"/>
</dbReference>
<comment type="subunit">
    <text evidence="11">Homodimer. The RNAP catalytic core consists of 2 alpha, 1 beta, 1 beta' and 1 omega subunit. When a sigma factor is associated with the core the holoenzyme is formed, which can initiate transcription.</text>
</comment>
<dbReference type="Pfam" id="PF03118">
    <property type="entry name" value="RNA_pol_A_CTD"/>
    <property type="match status" value="1"/>
</dbReference>
<keyword evidence="7 11" id="KW-0804">Transcription</keyword>
<evidence type="ECO:0000256" key="5">
    <source>
        <dbReference type="ARBA" id="ARBA00022679"/>
    </source>
</evidence>
<dbReference type="Pfam" id="PF01193">
    <property type="entry name" value="RNA_pol_L"/>
    <property type="match status" value="1"/>
</dbReference>
<dbReference type="Proteomes" id="UP000230828">
    <property type="component" value="Unassembled WGS sequence"/>
</dbReference>
<evidence type="ECO:0000256" key="2">
    <source>
        <dbReference type="ARBA" id="ARBA00012418"/>
    </source>
</evidence>
<comment type="domain">
    <text evidence="11">The N-terminal domain is essential for RNAP assembly and basal transcription, whereas the C-terminal domain is involved in interaction with transcriptional regulators and with upstream promoter elements.</text>
</comment>
<evidence type="ECO:0000256" key="7">
    <source>
        <dbReference type="ARBA" id="ARBA00023163"/>
    </source>
</evidence>
<dbReference type="SUPFAM" id="SSF47789">
    <property type="entry name" value="C-terminal domain of RNA polymerase alpha subunit"/>
    <property type="match status" value="1"/>
</dbReference>
<dbReference type="InterPro" id="IPR036603">
    <property type="entry name" value="RBP11-like"/>
</dbReference>
<dbReference type="GO" id="GO:0006351">
    <property type="term" value="P:DNA-templated transcription"/>
    <property type="evidence" value="ECO:0007669"/>
    <property type="project" value="UniProtKB-UniRule"/>
</dbReference>
<protein>
    <recommendedName>
        <fullName evidence="3 11">DNA-directed RNA polymerase subunit alpha</fullName>
        <shortName evidence="11">RNAP subunit alpha</shortName>
        <ecNumber evidence="2 11">2.7.7.6</ecNumber>
    </recommendedName>
    <alternativeName>
        <fullName evidence="9 11">RNA polymerase subunit alpha</fullName>
    </alternativeName>
    <alternativeName>
        <fullName evidence="8 11">Transcriptase subunit alpha</fullName>
    </alternativeName>
</protein>
<dbReference type="Pfam" id="PF01000">
    <property type="entry name" value="RNA_pol_A_bac"/>
    <property type="match status" value="1"/>
</dbReference>
<feature type="domain" description="DNA-directed RNA polymerase RpoA/D/Rpb3-type" evidence="12">
    <location>
        <begin position="25"/>
        <end position="233"/>
    </location>
</feature>
<dbReference type="NCBIfam" id="TIGR02027">
    <property type="entry name" value="rpoA"/>
    <property type="match status" value="1"/>
</dbReference>
<dbReference type="FunFam" id="2.170.120.12:FF:000001">
    <property type="entry name" value="DNA-directed RNA polymerase subunit alpha"/>
    <property type="match status" value="1"/>
</dbReference>
<keyword evidence="6 11" id="KW-0548">Nucleotidyltransferase</keyword>
<dbReference type="AlphaFoldDB" id="A0A2H0R2I5"/>
<dbReference type="InterPro" id="IPR011263">
    <property type="entry name" value="DNA-dir_RNA_pol_RpoA/D/Rpb3"/>
</dbReference>
<dbReference type="Gene3D" id="3.30.1360.10">
    <property type="entry name" value="RNA polymerase, RBP11-like subunit"/>
    <property type="match status" value="1"/>
</dbReference>
<dbReference type="GO" id="GO:0000428">
    <property type="term" value="C:DNA-directed RNA polymerase complex"/>
    <property type="evidence" value="ECO:0007669"/>
    <property type="project" value="UniProtKB-KW"/>
</dbReference>
<comment type="caution">
    <text evidence="13">The sequence shown here is derived from an EMBL/GenBank/DDBJ whole genome shotgun (WGS) entry which is preliminary data.</text>
</comment>
<organism evidence="13 14">
    <name type="scientific">Candidatus Zambryskibacteria bacterium CG10_big_fil_rev_8_21_14_0_10_34_34</name>
    <dbReference type="NCBI Taxonomy" id="1975114"/>
    <lineage>
        <taxon>Bacteria</taxon>
        <taxon>Candidatus Zambryskiibacteriota</taxon>
    </lineage>
</organism>
<dbReference type="InterPro" id="IPR011262">
    <property type="entry name" value="DNA-dir_RNA_pol_insert"/>
</dbReference>
<proteinExistence type="inferred from homology"/>
<dbReference type="GO" id="GO:0046983">
    <property type="term" value="F:protein dimerization activity"/>
    <property type="evidence" value="ECO:0007669"/>
    <property type="project" value="InterPro"/>
</dbReference>
<dbReference type="Gene3D" id="1.10.150.20">
    <property type="entry name" value="5' to 3' exonuclease, C-terminal subdomain"/>
    <property type="match status" value="1"/>
</dbReference>
<comment type="function">
    <text evidence="11">DNA-dependent RNA polymerase catalyzes the transcription of DNA into RNA using the four ribonucleoside triphosphates as substrates.</text>
</comment>
<evidence type="ECO:0000313" key="13">
    <source>
        <dbReference type="EMBL" id="PIR40055.1"/>
    </source>
</evidence>
<evidence type="ECO:0000256" key="8">
    <source>
        <dbReference type="ARBA" id="ARBA00032524"/>
    </source>
</evidence>
<dbReference type="InterPro" id="IPR011773">
    <property type="entry name" value="DNA-dir_RpoA"/>
</dbReference>
<dbReference type="GO" id="GO:0003677">
    <property type="term" value="F:DNA binding"/>
    <property type="evidence" value="ECO:0007669"/>
    <property type="project" value="UniProtKB-UniRule"/>
</dbReference>
<evidence type="ECO:0000256" key="1">
    <source>
        <dbReference type="ARBA" id="ARBA00007123"/>
    </source>
</evidence>
<keyword evidence="5 11" id="KW-0808">Transferase</keyword>
<dbReference type="GO" id="GO:0005737">
    <property type="term" value="C:cytoplasm"/>
    <property type="evidence" value="ECO:0007669"/>
    <property type="project" value="UniProtKB-ARBA"/>
</dbReference>
<dbReference type="SUPFAM" id="SSF55257">
    <property type="entry name" value="RBP11-like subunits of RNA polymerase"/>
    <property type="match status" value="1"/>
</dbReference>
<dbReference type="CDD" id="cd06928">
    <property type="entry name" value="RNAP_alpha_NTD"/>
    <property type="match status" value="1"/>
</dbReference>